<name>A0A0P6J6L7_AEDAE</name>
<protein>
    <submittedName>
        <fullName evidence="1">Uncharacterized protein</fullName>
    </submittedName>
</protein>
<accession>A0A0P6J6L7</accession>
<dbReference type="EMBL" id="GDUN01000024">
    <property type="protein sequence ID" value="JAN95895.1"/>
    <property type="molecule type" value="mRNA"/>
</dbReference>
<dbReference type="AlphaFoldDB" id="A0A0P6J6L7"/>
<sequence>MRASTLFNYDFCMLFLILRNTIKNMEVFAKIKCNCCQKPIFKVDFGQTELRISFPFRLCIGKLFRPHIITSNAVPVSHEACAIEVPFVLSPIHIGRKDKIHFQSLSIENQRIFLRTRNSTVKPTVVRLLDRVYEAL</sequence>
<organism evidence="1">
    <name type="scientific">Aedes aegypti</name>
    <name type="common">Yellowfever mosquito</name>
    <name type="synonym">Culex aegypti</name>
    <dbReference type="NCBI Taxonomy" id="7159"/>
    <lineage>
        <taxon>Eukaryota</taxon>
        <taxon>Metazoa</taxon>
        <taxon>Ecdysozoa</taxon>
        <taxon>Arthropoda</taxon>
        <taxon>Hexapoda</taxon>
        <taxon>Insecta</taxon>
        <taxon>Pterygota</taxon>
        <taxon>Neoptera</taxon>
        <taxon>Endopterygota</taxon>
        <taxon>Diptera</taxon>
        <taxon>Nematocera</taxon>
        <taxon>Culicoidea</taxon>
        <taxon>Culicidae</taxon>
        <taxon>Culicinae</taxon>
        <taxon>Aedini</taxon>
        <taxon>Aedes</taxon>
        <taxon>Stegomyia</taxon>
    </lineage>
</organism>
<reference evidence="1" key="1">
    <citation type="journal article" date="2016" name="PLoS ONE">
        <title>A Deep Insight into the Sialome of Male and Female Aedes aegypti Mosquitoes.</title>
        <authorList>
            <person name="Ribeiro J.M."/>
            <person name="Martin-Martin I."/>
            <person name="Arca B."/>
            <person name="Calvo E."/>
        </authorList>
    </citation>
    <scope>NUCLEOTIDE SEQUENCE</scope>
    <source>
        <strain evidence="1">Liverpool</strain>
        <tissue evidence="1">Salivary glands</tissue>
    </source>
</reference>
<evidence type="ECO:0000313" key="1">
    <source>
        <dbReference type="EMBL" id="JAN95895.1"/>
    </source>
</evidence>
<proteinExistence type="evidence at transcript level"/>